<keyword evidence="1" id="KW-1133">Transmembrane helix</keyword>
<sequence length="134" mass="15581">MNSELNSKEEELMDSKMEVVGSIVILMNWINCAILTQMTLLTSDLHISDEATPREDKWGWILSNNSHQDVFMDGYEIRMPSNINLAFKRKNKNADSMNLRISEMTIKILPETPEFIKKNKLRDVVKNILRIPEE</sequence>
<organism evidence="2 3">
    <name type="scientific">Thelohanellus kitauei</name>
    <name type="common">Myxosporean</name>
    <dbReference type="NCBI Taxonomy" id="669202"/>
    <lineage>
        <taxon>Eukaryota</taxon>
        <taxon>Metazoa</taxon>
        <taxon>Cnidaria</taxon>
        <taxon>Myxozoa</taxon>
        <taxon>Myxosporea</taxon>
        <taxon>Bivalvulida</taxon>
        <taxon>Platysporina</taxon>
        <taxon>Myxobolidae</taxon>
        <taxon>Thelohanellus</taxon>
    </lineage>
</organism>
<evidence type="ECO:0000313" key="3">
    <source>
        <dbReference type="Proteomes" id="UP000031668"/>
    </source>
</evidence>
<dbReference type="EMBL" id="JWZT01004912">
    <property type="protein sequence ID" value="KII62645.1"/>
    <property type="molecule type" value="Genomic_DNA"/>
</dbReference>
<keyword evidence="1" id="KW-0812">Transmembrane</keyword>
<gene>
    <name evidence="2" type="ORF">RF11_08294</name>
</gene>
<dbReference type="AlphaFoldDB" id="A0A0C2M6K7"/>
<evidence type="ECO:0000256" key="1">
    <source>
        <dbReference type="SAM" id="Phobius"/>
    </source>
</evidence>
<comment type="caution">
    <text evidence="2">The sequence shown here is derived from an EMBL/GenBank/DDBJ whole genome shotgun (WGS) entry which is preliminary data.</text>
</comment>
<keyword evidence="1" id="KW-0472">Membrane</keyword>
<feature type="transmembrane region" description="Helical" evidence="1">
    <location>
        <begin position="20"/>
        <end position="41"/>
    </location>
</feature>
<protein>
    <submittedName>
        <fullName evidence="2">Uncharacterized protein</fullName>
    </submittedName>
</protein>
<keyword evidence="3" id="KW-1185">Reference proteome</keyword>
<name>A0A0C2M6K7_THEKT</name>
<accession>A0A0C2M6K7</accession>
<reference evidence="2 3" key="1">
    <citation type="journal article" date="2014" name="Genome Biol. Evol.">
        <title>The genome of the myxosporean Thelohanellus kitauei shows adaptations to nutrient acquisition within its fish host.</title>
        <authorList>
            <person name="Yang Y."/>
            <person name="Xiong J."/>
            <person name="Zhou Z."/>
            <person name="Huo F."/>
            <person name="Miao W."/>
            <person name="Ran C."/>
            <person name="Liu Y."/>
            <person name="Zhang J."/>
            <person name="Feng J."/>
            <person name="Wang M."/>
            <person name="Wang M."/>
            <person name="Wang L."/>
            <person name="Yao B."/>
        </authorList>
    </citation>
    <scope>NUCLEOTIDE SEQUENCE [LARGE SCALE GENOMIC DNA]</scope>
    <source>
        <strain evidence="2">Wuqing</strain>
    </source>
</reference>
<dbReference type="Proteomes" id="UP000031668">
    <property type="component" value="Unassembled WGS sequence"/>
</dbReference>
<evidence type="ECO:0000313" key="2">
    <source>
        <dbReference type="EMBL" id="KII62645.1"/>
    </source>
</evidence>
<proteinExistence type="predicted"/>